<dbReference type="EMBL" id="OX336425">
    <property type="protein sequence ID" value="CAI2766029.1"/>
    <property type="molecule type" value="Genomic_DNA"/>
</dbReference>
<accession>A0A9W4TEH8</accession>
<protein>
    <submittedName>
        <fullName evidence="1">Uncharacterized protein</fullName>
    </submittedName>
</protein>
<dbReference type="AlphaFoldDB" id="A0A9W4TEH8"/>
<reference evidence="1" key="1">
    <citation type="submission" date="2022-09" db="EMBL/GenBank/DDBJ databases">
        <authorList>
            <person name="Duchaud E."/>
        </authorList>
    </citation>
    <scope>NUCLEOTIDE SEQUENCE</scope>
    <source>
        <strain evidence="1">TRV642</strain>
    </source>
</reference>
<dbReference type="KEGG" id="fcs:TRV642_1007"/>
<evidence type="ECO:0000313" key="1">
    <source>
        <dbReference type="EMBL" id="CAI2766029.1"/>
    </source>
</evidence>
<proteinExistence type="predicted"/>
<name>A0A9W4TEH8_9FLAO</name>
<sequence length="181" mass="21918">MINLLNNCSLNIFLNCLQNCSFFQNEIGTFLPNEGEPKTIVNKVKMNNFTQYKKEMGSMATLNKIILFVFFQFCLSIKTYSQNFDKIRKADTIYVFFKKENFKQMTMPQKKGYGDYFFIFNEYYRNKHILFYHTSLTPEERTEKKYFLKRNKDLVVNYTYLINMYNYEDAKVLFFNKKKII</sequence>
<dbReference type="Proteomes" id="UP001152749">
    <property type="component" value="Chromosome"/>
</dbReference>
<evidence type="ECO:0000313" key="2">
    <source>
        <dbReference type="Proteomes" id="UP001152749"/>
    </source>
</evidence>
<gene>
    <name evidence="1" type="ORF">TRV642_1007</name>
</gene>
<organism evidence="1 2">
    <name type="scientific">Flavobacterium collinsii</name>
    <dbReference type="NCBI Taxonomy" id="1114861"/>
    <lineage>
        <taxon>Bacteria</taxon>
        <taxon>Pseudomonadati</taxon>
        <taxon>Bacteroidota</taxon>
        <taxon>Flavobacteriia</taxon>
        <taxon>Flavobacteriales</taxon>
        <taxon>Flavobacteriaceae</taxon>
        <taxon>Flavobacterium</taxon>
    </lineage>
</organism>